<keyword evidence="1" id="KW-0732">Signal</keyword>
<sequence>MLLLYTMMLLVPSSLAAGSHAVTLQLSINSDDFASQPLENTSVALLGHSGRDFSPQRLGGVVKYTPCRRSFRFLRAGSTSSQDFPHGQLPPRRGGCHYVERLPVYAQQRSARVKSWRRCGRHNATCNMAGSH</sequence>
<dbReference type="RefSeq" id="XP_045965356.1">
    <property type="nucleotide sequence ID" value="XM_046109437.1"/>
</dbReference>
<evidence type="ECO:0000313" key="2">
    <source>
        <dbReference type="EMBL" id="KAH6661225.1"/>
    </source>
</evidence>
<comment type="caution">
    <text evidence="2">The sequence shown here is derived from an EMBL/GenBank/DDBJ whole genome shotgun (WGS) entry which is preliminary data.</text>
</comment>
<proteinExistence type="predicted"/>
<keyword evidence="3" id="KW-1185">Reference proteome</keyword>
<feature type="chain" id="PRO_5040153712" evidence="1">
    <location>
        <begin position="17"/>
        <end position="132"/>
    </location>
</feature>
<organism evidence="2 3">
    <name type="scientific">Truncatella angustata</name>
    <dbReference type="NCBI Taxonomy" id="152316"/>
    <lineage>
        <taxon>Eukaryota</taxon>
        <taxon>Fungi</taxon>
        <taxon>Dikarya</taxon>
        <taxon>Ascomycota</taxon>
        <taxon>Pezizomycotina</taxon>
        <taxon>Sordariomycetes</taxon>
        <taxon>Xylariomycetidae</taxon>
        <taxon>Amphisphaeriales</taxon>
        <taxon>Sporocadaceae</taxon>
        <taxon>Truncatella</taxon>
    </lineage>
</organism>
<accession>A0A9P8UZF0</accession>
<gene>
    <name evidence="2" type="ORF">BKA67DRAFT_78896</name>
</gene>
<evidence type="ECO:0000256" key="1">
    <source>
        <dbReference type="SAM" id="SignalP"/>
    </source>
</evidence>
<dbReference type="AlphaFoldDB" id="A0A9P8UZF0"/>
<dbReference type="Proteomes" id="UP000758603">
    <property type="component" value="Unassembled WGS sequence"/>
</dbReference>
<reference evidence="2" key="1">
    <citation type="journal article" date="2021" name="Nat. Commun.">
        <title>Genetic determinants of endophytism in the Arabidopsis root mycobiome.</title>
        <authorList>
            <person name="Mesny F."/>
            <person name="Miyauchi S."/>
            <person name="Thiergart T."/>
            <person name="Pickel B."/>
            <person name="Atanasova L."/>
            <person name="Karlsson M."/>
            <person name="Huettel B."/>
            <person name="Barry K.W."/>
            <person name="Haridas S."/>
            <person name="Chen C."/>
            <person name="Bauer D."/>
            <person name="Andreopoulos W."/>
            <person name="Pangilinan J."/>
            <person name="LaButti K."/>
            <person name="Riley R."/>
            <person name="Lipzen A."/>
            <person name="Clum A."/>
            <person name="Drula E."/>
            <person name="Henrissat B."/>
            <person name="Kohler A."/>
            <person name="Grigoriev I.V."/>
            <person name="Martin F.M."/>
            <person name="Hacquard S."/>
        </authorList>
    </citation>
    <scope>NUCLEOTIDE SEQUENCE</scope>
    <source>
        <strain evidence="2">MPI-SDFR-AT-0073</strain>
    </source>
</reference>
<protein>
    <submittedName>
        <fullName evidence="2">Uncharacterized protein</fullName>
    </submittedName>
</protein>
<dbReference type="GeneID" id="70138328"/>
<dbReference type="EMBL" id="JAGPXC010000001">
    <property type="protein sequence ID" value="KAH6661225.1"/>
    <property type="molecule type" value="Genomic_DNA"/>
</dbReference>
<feature type="signal peptide" evidence="1">
    <location>
        <begin position="1"/>
        <end position="16"/>
    </location>
</feature>
<evidence type="ECO:0000313" key="3">
    <source>
        <dbReference type="Proteomes" id="UP000758603"/>
    </source>
</evidence>
<name>A0A9P8UZF0_9PEZI</name>